<reference evidence="3 5" key="2">
    <citation type="submission" date="2017-09" db="EMBL/GenBank/DDBJ databases">
        <title>Large-scale bioinformatics analysis of Bacillus genomes uncovers conserved roles of natural products in bacterial physiology.</title>
        <authorList>
            <consortium name="Agbiome Team Llc"/>
            <person name="Bleich R.M."/>
            <person name="Grubbs K.J."/>
            <person name="Santa Maria K.C."/>
            <person name="Allen S.E."/>
            <person name="Farag S."/>
            <person name="Shank E.A."/>
            <person name="Bowers A."/>
        </authorList>
    </citation>
    <scope>NUCLEOTIDE SEQUENCE [LARGE SCALE GENOMIC DNA]</scope>
    <source>
        <strain evidence="3 5">AFS009893</strain>
    </source>
</reference>
<dbReference type="SMART" id="SM00849">
    <property type="entry name" value="Lactamase_B"/>
    <property type="match status" value="1"/>
</dbReference>
<evidence type="ECO:0000313" key="2">
    <source>
        <dbReference type="EMBL" id="OUM49390.1"/>
    </source>
</evidence>
<comment type="caution">
    <text evidence="2">The sequence shown here is derived from an EMBL/GenBank/DDBJ whole genome shotgun (WGS) entry which is preliminary data.</text>
</comment>
<dbReference type="RefSeq" id="WP_088093893.1">
    <property type="nucleotide sequence ID" value="NZ_JARHXM010000055.1"/>
</dbReference>
<evidence type="ECO:0000313" key="4">
    <source>
        <dbReference type="Proteomes" id="UP000195321"/>
    </source>
</evidence>
<dbReference type="GO" id="GO:0016787">
    <property type="term" value="F:hydrolase activity"/>
    <property type="evidence" value="ECO:0007669"/>
    <property type="project" value="UniProtKB-KW"/>
</dbReference>
<evidence type="ECO:0000313" key="3">
    <source>
        <dbReference type="EMBL" id="PEM68127.1"/>
    </source>
</evidence>
<dbReference type="InterPro" id="IPR036866">
    <property type="entry name" value="RibonucZ/Hydroxyglut_hydro"/>
</dbReference>
<dbReference type="Proteomes" id="UP000195321">
    <property type="component" value="Unassembled WGS sequence"/>
</dbReference>
<evidence type="ECO:0000313" key="5">
    <source>
        <dbReference type="Proteomes" id="UP000219775"/>
    </source>
</evidence>
<name>A0A1Y3MLR6_9BACI</name>
<dbReference type="InterPro" id="IPR001279">
    <property type="entry name" value="Metallo-B-lactamas"/>
</dbReference>
<dbReference type="EMBL" id="NUDP01000057">
    <property type="protein sequence ID" value="PEM68127.1"/>
    <property type="molecule type" value="Genomic_DNA"/>
</dbReference>
<dbReference type="Pfam" id="PF00753">
    <property type="entry name" value="Lactamase_B"/>
    <property type="match status" value="1"/>
</dbReference>
<protein>
    <submittedName>
        <fullName evidence="2">Zn-dependent hydrolase</fullName>
    </submittedName>
</protein>
<dbReference type="EMBL" id="MWPX01000006">
    <property type="protein sequence ID" value="OUM49390.1"/>
    <property type="molecule type" value="Genomic_DNA"/>
</dbReference>
<dbReference type="Gene3D" id="3.60.15.10">
    <property type="entry name" value="Ribonuclease Z/Hydroxyacylglutathione hydrolase-like"/>
    <property type="match status" value="1"/>
</dbReference>
<feature type="domain" description="Metallo-beta-lactamase" evidence="1">
    <location>
        <begin position="21"/>
        <end position="220"/>
    </location>
</feature>
<dbReference type="SUPFAM" id="SSF56281">
    <property type="entry name" value="Metallo-hydrolase/oxidoreductase"/>
    <property type="match status" value="1"/>
</dbReference>
<accession>A0A1Y3MLR6</accession>
<dbReference type="InterPro" id="IPR050855">
    <property type="entry name" value="NDM-1-like"/>
</dbReference>
<evidence type="ECO:0000259" key="1">
    <source>
        <dbReference type="SMART" id="SM00849"/>
    </source>
</evidence>
<dbReference type="PANTHER" id="PTHR42951">
    <property type="entry name" value="METALLO-BETA-LACTAMASE DOMAIN-CONTAINING"/>
    <property type="match status" value="1"/>
</dbReference>
<reference evidence="2 4" key="1">
    <citation type="submission" date="2017-02" db="EMBL/GenBank/DDBJ databases">
        <title>Bacillus pseudomycoides isolate FSL K6-0042.</title>
        <authorList>
            <person name="Kovac J."/>
        </authorList>
    </citation>
    <scope>NUCLEOTIDE SEQUENCE [LARGE SCALE GENOMIC DNA]</scope>
    <source>
        <strain evidence="2 4">FSL K6-0042</strain>
    </source>
</reference>
<dbReference type="AlphaFoldDB" id="A0A1Y3MLR6"/>
<gene>
    <name evidence="2" type="ORF">BW425_08215</name>
    <name evidence="3" type="ORF">CN613_16295</name>
</gene>
<sequence>MQKIERISNRILYLPPYQETDRPILAAVTGAKKTLLIDAGNSPKHANLFLKQLEEVHIKGDFLVLTHSDWDHVFGMSAIDIPMIAHYKTHEKIKRLQNLSWEDKYLDQRVKEGIEIPFCAEAIKKELGHQREVFLPIPDITFDKQMSINLGEVTVVIEHVGGDHADDCTVIYIPEEKVLFLGDCMYANLYSKKWSYTIKNTLQLVKQLEKYDADIFFLSHHDKPVYKEEFQLKINFLKDTAFLTGKYKGNEKAIIKELAKGLQRKLNAEEIETINFFVNGYCIERF</sequence>
<organism evidence="2 4">
    <name type="scientific">Bacillus pseudomycoides</name>
    <dbReference type="NCBI Taxonomy" id="64104"/>
    <lineage>
        <taxon>Bacteria</taxon>
        <taxon>Bacillati</taxon>
        <taxon>Bacillota</taxon>
        <taxon>Bacilli</taxon>
        <taxon>Bacillales</taxon>
        <taxon>Bacillaceae</taxon>
        <taxon>Bacillus</taxon>
        <taxon>Bacillus cereus group</taxon>
    </lineage>
</organism>
<proteinExistence type="predicted"/>
<keyword evidence="2" id="KW-0378">Hydrolase</keyword>
<dbReference type="PANTHER" id="PTHR42951:SF4">
    <property type="entry name" value="ACYL-COENZYME A THIOESTERASE MBLAC2"/>
    <property type="match status" value="1"/>
</dbReference>
<dbReference type="Proteomes" id="UP000219775">
    <property type="component" value="Unassembled WGS sequence"/>
</dbReference>